<protein>
    <submittedName>
        <fullName evidence="1">Uncharacterized protein</fullName>
    </submittedName>
</protein>
<sequence length="449" mass="51727">MEEKQGLIAESKKWVRRMIQPPLPSWISARWKMMLVIAVLLVTFGSFLLVHRLGSTNVLKEAQFTSIKPIRFVENQLIFKGISSSKGEGIYVFDIEKNKLSKESQAQKNWNEDQAQPLVNGWFLEVNTHHQTIMVSNQNHEHQIVDGLAKKKALCVSPGKDAFTYVKRVQNGRYGVYLYRVDTKRSYPLRTAIGKEQAEKSVVNWSSDGEYLLLDGKHVYRSIDGKRLRTLPGVQGVWSPQKNQLVYINSTGSNIRRWDVRVDDETILYQANNLSSYVLSKVNWDPSGRYIAFPIGTSTRDKVKVSGVIVTDGKMFRYTEGEQNLKPTQLHHIQLSNEGRVLSYTIRDILKVVHLDTQETRAYQGVSQGISNWQSEVRQDPGGIWLRQRHRILFLSKGMEEKRVYSTTAIVKGFYLSDQRDRLLIWEKTNEGERLRLVKLTDPIDWKTA</sequence>
<dbReference type="Gene3D" id="2.120.10.30">
    <property type="entry name" value="TolB, C-terminal domain"/>
    <property type="match status" value="1"/>
</dbReference>
<evidence type="ECO:0000313" key="2">
    <source>
        <dbReference type="Proteomes" id="UP000198660"/>
    </source>
</evidence>
<dbReference type="SUPFAM" id="SSF69322">
    <property type="entry name" value="Tricorn protease domain 2"/>
    <property type="match status" value="1"/>
</dbReference>
<gene>
    <name evidence="1" type="ORF">SAMN05444972_10127</name>
</gene>
<keyword evidence="2" id="KW-1185">Reference proteome</keyword>
<dbReference type="EMBL" id="FPAA01000001">
    <property type="protein sequence ID" value="SFS30243.1"/>
    <property type="molecule type" value="Genomic_DNA"/>
</dbReference>
<dbReference type="Proteomes" id="UP000198660">
    <property type="component" value="Unassembled WGS sequence"/>
</dbReference>
<name>A0A1I6NQT1_9BACL</name>
<evidence type="ECO:0000313" key="1">
    <source>
        <dbReference type="EMBL" id="SFS30243.1"/>
    </source>
</evidence>
<proteinExistence type="predicted"/>
<dbReference type="AlphaFoldDB" id="A0A1I6NQT1"/>
<dbReference type="RefSeq" id="WP_091832037.1">
    <property type="nucleotide sequence ID" value="NZ_FPAA01000001.1"/>
</dbReference>
<accession>A0A1I6NQT1</accession>
<dbReference type="OrthoDB" id="2988937at2"/>
<dbReference type="InterPro" id="IPR011042">
    <property type="entry name" value="6-blade_b-propeller_TolB-like"/>
</dbReference>
<organism evidence="1 2">
    <name type="scientific">Marininema halotolerans</name>
    <dbReference type="NCBI Taxonomy" id="1155944"/>
    <lineage>
        <taxon>Bacteria</taxon>
        <taxon>Bacillati</taxon>
        <taxon>Bacillota</taxon>
        <taxon>Bacilli</taxon>
        <taxon>Bacillales</taxon>
        <taxon>Thermoactinomycetaceae</taxon>
        <taxon>Marininema</taxon>
    </lineage>
</organism>
<reference evidence="2" key="1">
    <citation type="submission" date="2016-10" db="EMBL/GenBank/DDBJ databases">
        <authorList>
            <person name="Varghese N."/>
            <person name="Submissions S."/>
        </authorList>
    </citation>
    <scope>NUCLEOTIDE SEQUENCE [LARGE SCALE GENOMIC DNA]</scope>
    <source>
        <strain evidence="2">DSM 45789</strain>
    </source>
</reference>